<evidence type="ECO:0000256" key="5">
    <source>
        <dbReference type="ARBA" id="ARBA00022475"/>
    </source>
</evidence>
<comment type="caution">
    <text evidence="11">Lacks conserved residue(s) required for the propagation of feature annotation.</text>
</comment>
<comment type="subcellular location">
    <subcellularLocation>
        <location evidence="1 11">Cell membrane</location>
        <topology evidence="1 11">Multi-pass membrane protein</topology>
    </subcellularLocation>
</comment>
<keyword evidence="6 11" id="KW-0812">Transmembrane</keyword>
<dbReference type="GO" id="GO:0065002">
    <property type="term" value="P:intracellular protein transmembrane transport"/>
    <property type="evidence" value="ECO:0007669"/>
    <property type="project" value="TreeGrafter"/>
</dbReference>
<evidence type="ECO:0000313" key="14">
    <source>
        <dbReference type="Proteomes" id="UP000266258"/>
    </source>
</evidence>
<keyword evidence="8 11" id="KW-1133">Transmembrane helix</keyword>
<feature type="transmembrane region" description="Helical" evidence="11">
    <location>
        <begin position="51"/>
        <end position="71"/>
    </location>
</feature>
<dbReference type="PRINTS" id="PR01651">
    <property type="entry name" value="SECGEXPORT"/>
</dbReference>
<dbReference type="InterPro" id="IPR004692">
    <property type="entry name" value="SecG"/>
</dbReference>
<comment type="similarity">
    <text evidence="2 11">Belongs to the SecG family.</text>
</comment>
<comment type="function">
    <text evidence="11">Involved in protein export. Participates in an early event of protein translocation.</text>
</comment>
<keyword evidence="7 11" id="KW-0653">Protein transport</keyword>
<dbReference type="AlphaFoldDB" id="A0A3A1Y4S3"/>
<dbReference type="Proteomes" id="UP000266258">
    <property type="component" value="Unassembled WGS sequence"/>
</dbReference>
<keyword evidence="14" id="KW-1185">Reference proteome</keyword>
<evidence type="ECO:0000256" key="4">
    <source>
        <dbReference type="ARBA" id="ARBA00022448"/>
    </source>
</evidence>
<dbReference type="GO" id="GO:0005886">
    <property type="term" value="C:plasma membrane"/>
    <property type="evidence" value="ECO:0007669"/>
    <property type="project" value="UniProtKB-SubCell"/>
</dbReference>
<keyword evidence="4 11" id="KW-0813">Transport</keyword>
<dbReference type="PANTHER" id="PTHR34182">
    <property type="entry name" value="PROTEIN-EXPORT MEMBRANE PROTEIN SECG"/>
    <property type="match status" value="1"/>
</dbReference>
<dbReference type="RefSeq" id="WP_119497007.1">
    <property type="nucleotide sequence ID" value="NZ_NRJH01000032.1"/>
</dbReference>
<evidence type="ECO:0000313" key="13">
    <source>
        <dbReference type="EMBL" id="RIY32575.1"/>
    </source>
</evidence>
<dbReference type="OrthoDB" id="9813947at2"/>
<evidence type="ECO:0000256" key="8">
    <source>
        <dbReference type="ARBA" id="ARBA00022989"/>
    </source>
</evidence>
<evidence type="ECO:0000256" key="9">
    <source>
        <dbReference type="ARBA" id="ARBA00023010"/>
    </source>
</evidence>
<organism evidence="13 14">
    <name type="scientific">Psittacicella melopsittaci</name>
    <dbReference type="NCBI Taxonomy" id="2028576"/>
    <lineage>
        <taxon>Bacteria</taxon>
        <taxon>Pseudomonadati</taxon>
        <taxon>Pseudomonadota</taxon>
        <taxon>Gammaproteobacteria</taxon>
        <taxon>Pasteurellales</taxon>
        <taxon>Psittacicellaceae</taxon>
        <taxon>Psittacicella</taxon>
    </lineage>
</organism>
<sequence>MYTLLLVIYVLVALFLIALIMLQQGKGADAGALGGTGASNTVFGSSGSATFLSRLTAIFATIFMLGALVIANINTHRTDTQSDDLLRRISETPAQTAPVTPSLPTSVPTENPTVPTTPADNNNNGGN</sequence>
<evidence type="ECO:0000256" key="7">
    <source>
        <dbReference type="ARBA" id="ARBA00022927"/>
    </source>
</evidence>
<feature type="region of interest" description="Disordered" evidence="12">
    <location>
        <begin position="84"/>
        <end position="127"/>
    </location>
</feature>
<proteinExistence type="inferred from homology"/>
<dbReference type="EMBL" id="NRJH01000032">
    <property type="protein sequence ID" value="RIY32575.1"/>
    <property type="molecule type" value="Genomic_DNA"/>
</dbReference>
<feature type="compositionally biased region" description="Low complexity" evidence="12">
    <location>
        <begin position="96"/>
        <end position="118"/>
    </location>
</feature>
<reference evidence="13 14" key="1">
    <citation type="submission" date="2017-08" db="EMBL/GenBank/DDBJ databases">
        <title>Reclassification of Bisgaard taxon 37 and 44.</title>
        <authorList>
            <person name="Christensen H."/>
        </authorList>
    </citation>
    <scope>NUCLEOTIDE SEQUENCE [LARGE SCALE GENOMIC DNA]</scope>
    <source>
        <strain evidence="13 14">B96_4</strain>
    </source>
</reference>
<evidence type="ECO:0000256" key="3">
    <source>
        <dbReference type="ARBA" id="ARBA00017876"/>
    </source>
</evidence>
<dbReference type="GO" id="GO:0009306">
    <property type="term" value="P:protein secretion"/>
    <property type="evidence" value="ECO:0007669"/>
    <property type="project" value="UniProtKB-UniRule"/>
</dbReference>
<dbReference type="Pfam" id="PF03840">
    <property type="entry name" value="SecG"/>
    <property type="match status" value="1"/>
</dbReference>
<accession>A0A3A1Y4S3</accession>
<keyword evidence="10 11" id="KW-0472">Membrane</keyword>
<protein>
    <recommendedName>
        <fullName evidence="3 11">Protein-export membrane protein SecG</fullName>
    </recommendedName>
</protein>
<comment type="caution">
    <text evidence="13">The sequence shown here is derived from an EMBL/GenBank/DDBJ whole genome shotgun (WGS) entry which is preliminary data.</text>
</comment>
<keyword evidence="9 11" id="KW-0811">Translocation</keyword>
<dbReference type="GO" id="GO:0015450">
    <property type="term" value="F:protein-transporting ATPase activity"/>
    <property type="evidence" value="ECO:0007669"/>
    <property type="project" value="UniProtKB-UniRule"/>
</dbReference>
<dbReference type="NCBIfam" id="TIGR00810">
    <property type="entry name" value="secG"/>
    <property type="match status" value="1"/>
</dbReference>
<gene>
    <name evidence="13" type="ORF">CJP74_04135</name>
</gene>
<evidence type="ECO:0000256" key="2">
    <source>
        <dbReference type="ARBA" id="ARBA00008445"/>
    </source>
</evidence>
<dbReference type="GO" id="GO:0043952">
    <property type="term" value="P:protein transport by the Sec complex"/>
    <property type="evidence" value="ECO:0007669"/>
    <property type="project" value="TreeGrafter"/>
</dbReference>
<name>A0A3A1Y4S3_9GAMM</name>
<evidence type="ECO:0000256" key="1">
    <source>
        <dbReference type="ARBA" id="ARBA00004651"/>
    </source>
</evidence>
<evidence type="ECO:0000256" key="12">
    <source>
        <dbReference type="SAM" id="MobiDB-lite"/>
    </source>
</evidence>
<keyword evidence="5 11" id="KW-1003">Cell membrane</keyword>
<evidence type="ECO:0000256" key="10">
    <source>
        <dbReference type="ARBA" id="ARBA00023136"/>
    </source>
</evidence>
<evidence type="ECO:0000256" key="6">
    <source>
        <dbReference type="ARBA" id="ARBA00022692"/>
    </source>
</evidence>
<evidence type="ECO:0000256" key="11">
    <source>
        <dbReference type="RuleBase" id="RU365087"/>
    </source>
</evidence>
<dbReference type="PANTHER" id="PTHR34182:SF1">
    <property type="entry name" value="PROTEIN-EXPORT MEMBRANE PROTEIN SECG"/>
    <property type="match status" value="1"/>
</dbReference>